<dbReference type="Pfam" id="PF12951">
    <property type="entry name" value="PATR"/>
    <property type="match status" value="2"/>
</dbReference>
<dbReference type="NCBIfam" id="TIGR02601">
    <property type="entry name" value="autotrns_rpt"/>
    <property type="match status" value="2"/>
</dbReference>
<accession>A0A4D7ANT0</accession>
<dbReference type="KEGG" id="pstg:E8M01_00330"/>
<dbReference type="InterPro" id="IPR013425">
    <property type="entry name" value="Autotrns_rpt"/>
</dbReference>
<dbReference type="InterPro" id="IPR030895">
    <property type="entry name" value="T5SS_PEPC_rpt"/>
</dbReference>
<evidence type="ECO:0000259" key="3">
    <source>
        <dbReference type="PROSITE" id="PS51208"/>
    </source>
</evidence>
<dbReference type="NCBIfam" id="TIGR04393">
    <property type="entry name" value="rpt_T5SS_PEPC"/>
    <property type="match status" value="5"/>
</dbReference>
<dbReference type="Pfam" id="PF03797">
    <property type="entry name" value="Autotransporter"/>
    <property type="match status" value="1"/>
</dbReference>
<keyword evidence="1 2" id="KW-0732">Signal</keyword>
<evidence type="ECO:0000256" key="2">
    <source>
        <dbReference type="SAM" id="SignalP"/>
    </source>
</evidence>
<sequence length="1070" mass="103949">MMSHVVYGLKSPVVASLVAAASVLALLTSPAVAQSVWQGSTSDWGTASNWSTNAVPSSVTDVVIGSGGVVSPVIASGAAAANIVKIGAAGAGATLGVSPGSTFTHHSATLGDLAGQTGGVTVSGAGTTWNSQYLYTGFRGTGVFTLSGGAAANVSSFVQTGTFAGSSGTVTVTGAGTAWNAANGHITGDSGQGVLNVLNGAHANERATTLGDKATGNGTATVDASFLNVELTLVVGNYGTGHLGISNGGDVQAGTYFVVGWQAGGVGSLTVDGAGSSLNVMAPITNSVVGWGGSGSVLISNGGTVSALGGVLGRLASGSGTLRVTGANSLWNDTLYLLVGYGGGGTLTVDNGGMVRVSGGTGRIFIANLAGSNGTVNIGAASGSAAQAAGTLDVAELRFGAGTGRLVLNHIESNYVLAPAITGNGTVLVENGTTVLAGANTYSGSTLIRSGTLELGSATAAGTSVIELGGGSGSPTLRFGGSYAVANAMTMAAGGGTIDTASNSIVMSGALGGAGGFTKTGTGSLTLTGTGTYAGPTTVNGGLLVVNGAIGGSGVTVSAGATLGGTGTINAATAITGGTLQAGNLTINGALSLSSASVYAFTPSSLTTVNGSATLGGAALPFVTTSFQAQTHTVLTASGGVNGTFTLAGTGGSTASVIYGANDVTLTVNGYRAAASLIGTGSVNVQNVATGIDRALNGGTVPAAAWNALIGLAGAPLASQLNALTGEAGTGAVSSGITGASTFLNIMLDPMAGARGAMADAPGSSLIEMADIASARAPAARVEAGWSIWTKAYGQSERTASDTGLGAAGTASSLYGVAAGADRLISPGLLVGFALAGGGTSFGLGALGSGTGDFAQLGAYASMRLGPGYVSAALAYGWNRFDVTRNVAALGLTETYRSGPVGHTFGGRIETGRRFAVGGFGLGRLGLTPYAAAEAIAYVAPGYRENWTAPATGAFALAYVGRTTATLRGEFGARADALVAAGETGDLIAFSRLAYAVQSNTQRGAAAQFQTLAGSTFTVFGARASTHTALATIGAEARFRQGTRVSLALDGELGERHRSIRGSVGLRQSW</sequence>
<reference evidence="4 5" key="1">
    <citation type="submission" date="2019-04" db="EMBL/GenBank/DDBJ databases">
        <title>Phreatobacter aquaticus sp. nov.</title>
        <authorList>
            <person name="Choi A."/>
        </authorList>
    </citation>
    <scope>NUCLEOTIDE SEQUENCE [LARGE SCALE GENOMIC DNA]</scope>
    <source>
        <strain evidence="4 5">KCTC 52518</strain>
    </source>
</reference>
<evidence type="ECO:0000256" key="1">
    <source>
        <dbReference type="ARBA" id="ARBA00022729"/>
    </source>
</evidence>
<feature type="domain" description="Autotransporter" evidence="3">
    <location>
        <begin position="781"/>
        <end position="1070"/>
    </location>
</feature>
<feature type="signal peptide" evidence="2">
    <location>
        <begin position="1"/>
        <end position="33"/>
    </location>
</feature>
<protein>
    <submittedName>
        <fullName evidence="4">Autotransporter domain-containing protein</fullName>
    </submittedName>
</protein>
<dbReference type="PROSITE" id="PS51208">
    <property type="entry name" value="AUTOTRANSPORTER"/>
    <property type="match status" value="1"/>
</dbReference>
<evidence type="ECO:0000313" key="5">
    <source>
        <dbReference type="Proteomes" id="UP000298781"/>
    </source>
</evidence>
<dbReference type="Gene3D" id="2.40.128.130">
    <property type="entry name" value="Autotransporter beta-domain"/>
    <property type="match status" value="1"/>
</dbReference>
<dbReference type="EMBL" id="CP039690">
    <property type="protein sequence ID" value="QCI62824.1"/>
    <property type="molecule type" value="Genomic_DNA"/>
</dbReference>
<dbReference type="InterPro" id="IPR005546">
    <property type="entry name" value="Autotransporte_beta"/>
</dbReference>
<name>A0A4D7ANT0_9HYPH</name>
<dbReference type="InterPro" id="IPR011050">
    <property type="entry name" value="Pectin_lyase_fold/virulence"/>
</dbReference>
<feature type="chain" id="PRO_5021011460" evidence="2">
    <location>
        <begin position="34"/>
        <end position="1070"/>
    </location>
</feature>
<dbReference type="SUPFAM" id="SSF103515">
    <property type="entry name" value="Autotransporter"/>
    <property type="match status" value="1"/>
</dbReference>
<dbReference type="Proteomes" id="UP000298781">
    <property type="component" value="Chromosome"/>
</dbReference>
<keyword evidence="5" id="KW-1185">Reference proteome</keyword>
<dbReference type="SUPFAM" id="SSF51126">
    <property type="entry name" value="Pectin lyase-like"/>
    <property type="match status" value="1"/>
</dbReference>
<dbReference type="OrthoDB" id="7195851at2"/>
<organism evidence="4 5">
    <name type="scientific">Phreatobacter stygius</name>
    <dbReference type="NCBI Taxonomy" id="1940610"/>
    <lineage>
        <taxon>Bacteria</taxon>
        <taxon>Pseudomonadati</taxon>
        <taxon>Pseudomonadota</taxon>
        <taxon>Alphaproteobacteria</taxon>
        <taxon>Hyphomicrobiales</taxon>
        <taxon>Phreatobacteraceae</taxon>
        <taxon>Phreatobacter</taxon>
    </lineage>
</organism>
<dbReference type="InterPro" id="IPR036709">
    <property type="entry name" value="Autotransporte_beta_dom_sf"/>
</dbReference>
<evidence type="ECO:0000313" key="4">
    <source>
        <dbReference type="EMBL" id="QCI62824.1"/>
    </source>
</evidence>
<dbReference type="AlphaFoldDB" id="A0A4D7ANT0"/>
<dbReference type="SMART" id="SM00869">
    <property type="entry name" value="Autotransporter"/>
    <property type="match status" value="1"/>
</dbReference>
<gene>
    <name evidence="4" type="ORF">E8M01_00330</name>
</gene>
<proteinExistence type="predicted"/>